<keyword evidence="2" id="KW-1185">Reference proteome</keyword>
<evidence type="ECO:0000313" key="2">
    <source>
        <dbReference type="Proteomes" id="UP000324897"/>
    </source>
</evidence>
<dbReference type="InterPro" id="IPR042885">
    <property type="entry name" value="HIPP47/16"/>
</dbReference>
<gene>
    <name evidence="1" type="ORF">EJB05_39192</name>
</gene>
<dbReference type="Gramene" id="TVU15659">
    <property type="protein sequence ID" value="TVU15659"/>
    <property type="gene ID" value="EJB05_39192"/>
</dbReference>
<dbReference type="OrthoDB" id="692521at2759"/>
<evidence type="ECO:0008006" key="3">
    <source>
        <dbReference type="Google" id="ProtNLM"/>
    </source>
</evidence>
<dbReference type="Gene3D" id="3.30.70.100">
    <property type="match status" value="1"/>
</dbReference>
<accession>A0A5J9TW98</accession>
<name>A0A5J9TW98_9POAL</name>
<evidence type="ECO:0000313" key="1">
    <source>
        <dbReference type="EMBL" id="TVU15659.1"/>
    </source>
</evidence>
<dbReference type="PANTHER" id="PTHR46932">
    <property type="entry name" value="HEAVY METAL-ASSOCIATED ISOPRENYLATED PLANT PROTEIN 47"/>
    <property type="match status" value="1"/>
</dbReference>
<proteinExistence type="predicted"/>
<dbReference type="Proteomes" id="UP000324897">
    <property type="component" value="Unassembled WGS sequence"/>
</dbReference>
<dbReference type="PANTHER" id="PTHR46932:SF20">
    <property type="entry name" value="HMA DOMAIN-CONTAINING PROTEIN"/>
    <property type="match status" value="1"/>
</dbReference>
<protein>
    <recommendedName>
        <fullName evidence="3">HMA domain-containing protein</fullName>
    </recommendedName>
</protein>
<dbReference type="EMBL" id="RWGY01000031">
    <property type="protein sequence ID" value="TVU15659.1"/>
    <property type="molecule type" value="Genomic_DNA"/>
</dbReference>
<comment type="caution">
    <text evidence="1">The sequence shown here is derived from an EMBL/GenBank/DDBJ whole genome shotgun (WGS) entry which is preliminary data.</text>
</comment>
<reference evidence="1 2" key="1">
    <citation type="journal article" date="2019" name="Sci. Rep.">
        <title>A high-quality genome of Eragrostis curvula grass provides insights into Poaceae evolution and supports new strategies to enhance forage quality.</title>
        <authorList>
            <person name="Carballo J."/>
            <person name="Santos B.A.C.M."/>
            <person name="Zappacosta D."/>
            <person name="Garbus I."/>
            <person name="Selva J.P."/>
            <person name="Gallo C.A."/>
            <person name="Diaz A."/>
            <person name="Albertini E."/>
            <person name="Caccamo M."/>
            <person name="Echenique V."/>
        </authorList>
    </citation>
    <scope>NUCLEOTIDE SEQUENCE [LARGE SCALE GENOMIC DNA]</scope>
    <source>
        <strain evidence="2">cv. Victoria</strain>
        <tissue evidence="1">Leaf</tissue>
    </source>
</reference>
<organism evidence="1 2">
    <name type="scientific">Eragrostis curvula</name>
    <name type="common">weeping love grass</name>
    <dbReference type="NCBI Taxonomy" id="38414"/>
    <lineage>
        <taxon>Eukaryota</taxon>
        <taxon>Viridiplantae</taxon>
        <taxon>Streptophyta</taxon>
        <taxon>Embryophyta</taxon>
        <taxon>Tracheophyta</taxon>
        <taxon>Spermatophyta</taxon>
        <taxon>Magnoliopsida</taxon>
        <taxon>Liliopsida</taxon>
        <taxon>Poales</taxon>
        <taxon>Poaceae</taxon>
        <taxon>PACMAD clade</taxon>
        <taxon>Chloridoideae</taxon>
        <taxon>Eragrostideae</taxon>
        <taxon>Eragrostidinae</taxon>
        <taxon>Eragrostis</taxon>
    </lineage>
</organism>
<dbReference type="AlphaFoldDB" id="A0A5J9TW98"/>
<sequence>MKQKIVIKASMPCEKSRAKAMALVARAHGVISVGITGDAKDRMEVVGDGVDSVCLVSCLRRKLVHAEILQVEEVKEKKPEEKKPEEKKPEEAKVVVHQQPYYYCHPGGYYHHYHAPPPIVVCGEQSNCPIM</sequence>